<dbReference type="NCBIfam" id="TIGR00502">
    <property type="entry name" value="nagB"/>
    <property type="match status" value="1"/>
</dbReference>
<feature type="active site" description="Proton acceptor; for ring-opening step" evidence="4">
    <location>
        <position position="131"/>
    </location>
</feature>
<dbReference type="CDD" id="cd01399">
    <property type="entry name" value="GlcN6P_deaminase"/>
    <property type="match status" value="1"/>
</dbReference>
<comment type="similarity">
    <text evidence="4">Belongs to the glucosamine/galactosamine-6-phosphate isomerase family. NagB subfamily.</text>
</comment>
<dbReference type="FunFam" id="3.40.50.1360:FF:000003">
    <property type="entry name" value="Glucosamine-6-phosphate deaminase"/>
    <property type="match status" value="1"/>
</dbReference>
<dbReference type="GO" id="GO:0004342">
    <property type="term" value="F:glucosamine-6-phosphate deaminase activity"/>
    <property type="evidence" value="ECO:0007669"/>
    <property type="project" value="UniProtKB-UniRule"/>
</dbReference>
<dbReference type="InterPro" id="IPR006148">
    <property type="entry name" value="Glc/Gal-6P_isomerase"/>
</dbReference>
<proteinExistence type="inferred from homology"/>
<organism evidence="6 7">
    <name type="scientific">Heyndrickxia sporothermodurans</name>
    <dbReference type="NCBI Taxonomy" id="46224"/>
    <lineage>
        <taxon>Bacteria</taxon>
        <taxon>Bacillati</taxon>
        <taxon>Bacillota</taxon>
        <taxon>Bacilli</taxon>
        <taxon>Bacillales</taxon>
        <taxon>Bacillaceae</taxon>
        <taxon>Heyndrickxia</taxon>
    </lineage>
</organism>
<dbReference type="SUPFAM" id="SSF100950">
    <property type="entry name" value="NagB/RpiA/CoA transferase-like"/>
    <property type="match status" value="1"/>
</dbReference>
<dbReference type="GO" id="GO:0005737">
    <property type="term" value="C:cytoplasm"/>
    <property type="evidence" value="ECO:0007669"/>
    <property type="project" value="TreeGrafter"/>
</dbReference>
<feature type="active site" description="For ring-opening step" evidence="4">
    <location>
        <position position="136"/>
    </location>
</feature>
<dbReference type="PANTHER" id="PTHR11280">
    <property type="entry name" value="GLUCOSAMINE-6-PHOSPHATE ISOMERASE"/>
    <property type="match status" value="1"/>
</dbReference>
<comment type="caution">
    <text evidence="4">Lacks conserved residue(s) required for the propagation of feature annotation.</text>
</comment>
<dbReference type="UniPathway" id="UPA00629">
    <property type="reaction ID" value="UER00684"/>
</dbReference>
<dbReference type="Proteomes" id="UP000075666">
    <property type="component" value="Unassembled WGS sequence"/>
</dbReference>
<evidence type="ECO:0000256" key="3">
    <source>
        <dbReference type="ARBA" id="ARBA00023277"/>
    </source>
</evidence>
<dbReference type="InterPro" id="IPR037171">
    <property type="entry name" value="NagB/RpiA_transferase-like"/>
</dbReference>
<feature type="domain" description="Glucosamine/galactosamine-6-phosphate isomerase" evidence="5">
    <location>
        <begin position="10"/>
        <end position="220"/>
    </location>
</feature>
<dbReference type="InterPro" id="IPR004547">
    <property type="entry name" value="Glucosamine6P_isomerase"/>
</dbReference>
<dbReference type="PATRIC" id="fig|46224.3.peg.3207"/>
<dbReference type="OrthoDB" id="9791139at2"/>
<comment type="catalytic activity">
    <reaction evidence="1 4">
        <text>alpha-D-glucosamine 6-phosphate + H2O = beta-D-fructose 6-phosphate + NH4(+)</text>
        <dbReference type="Rhea" id="RHEA:12172"/>
        <dbReference type="ChEBI" id="CHEBI:15377"/>
        <dbReference type="ChEBI" id="CHEBI:28938"/>
        <dbReference type="ChEBI" id="CHEBI:57634"/>
        <dbReference type="ChEBI" id="CHEBI:75989"/>
        <dbReference type="EC" id="3.5.99.6"/>
    </reaction>
</comment>
<comment type="function">
    <text evidence="4">Catalyzes the reversible isomerization-deamination of glucosamine 6-phosphate (GlcN6P) to form fructose 6-phosphate (Fru6P) and ammonium ion.</text>
</comment>
<evidence type="ECO:0000313" key="6">
    <source>
        <dbReference type="EMBL" id="KYD05506.1"/>
    </source>
</evidence>
<dbReference type="GO" id="GO:0005975">
    <property type="term" value="P:carbohydrate metabolic process"/>
    <property type="evidence" value="ECO:0007669"/>
    <property type="project" value="InterPro"/>
</dbReference>
<comment type="caution">
    <text evidence="6">The sequence shown here is derived from an EMBL/GenBank/DDBJ whole genome shotgun (WGS) entry which is preliminary data.</text>
</comment>
<dbReference type="GO" id="GO:0019262">
    <property type="term" value="P:N-acetylneuraminate catabolic process"/>
    <property type="evidence" value="ECO:0007669"/>
    <property type="project" value="UniProtKB-UniRule"/>
</dbReference>
<keyword evidence="7" id="KW-1185">Reference proteome</keyword>
<gene>
    <name evidence="4" type="primary">nagB</name>
    <name evidence="6" type="ORF">B4102_3230</name>
</gene>
<dbReference type="InterPro" id="IPR018321">
    <property type="entry name" value="Glucosamine6P_isomerase_CS"/>
</dbReference>
<evidence type="ECO:0000313" key="7">
    <source>
        <dbReference type="Proteomes" id="UP000075666"/>
    </source>
</evidence>
<keyword evidence="2 4" id="KW-0378">Hydrolase</keyword>
<evidence type="ECO:0000256" key="2">
    <source>
        <dbReference type="ARBA" id="ARBA00022801"/>
    </source>
</evidence>
<dbReference type="AlphaFoldDB" id="A0A150L0N0"/>
<dbReference type="HAMAP" id="MF_01241">
    <property type="entry name" value="GlcN6P_deamin"/>
    <property type="match status" value="1"/>
</dbReference>
<dbReference type="EMBL" id="LQYN01000056">
    <property type="protein sequence ID" value="KYD05506.1"/>
    <property type="molecule type" value="Genomic_DNA"/>
</dbReference>
<dbReference type="GO" id="GO:0042802">
    <property type="term" value="F:identical protein binding"/>
    <property type="evidence" value="ECO:0007669"/>
    <property type="project" value="TreeGrafter"/>
</dbReference>
<feature type="active site" description="Proton acceptor; for enolization step" evidence="4">
    <location>
        <position position="63"/>
    </location>
</feature>
<name>A0A150L0N0_9BACI</name>
<evidence type="ECO:0000256" key="4">
    <source>
        <dbReference type="HAMAP-Rule" id="MF_01241"/>
    </source>
</evidence>
<dbReference type="PANTHER" id="PTHR11280:SF5">
    <property type="entry name" value="GLUCOSAMINE-6-PHOSPHATE ISOMERASE"/>
    <property type="match status" value="1"/>
</dbReference>
<dbReference type="STRING" id="46224.B4102_3230"/>
<dbReference type="GO" id="GO:0006043">
    <property type="term" value="P:glucosamine catabolic process"/>
    <property type="evidence" value="ECO:0007669"/>
    <property type="project" value="TreeGrafter"/>
</dbReference>
<keyword evidence="3 4" id="KW-0119">Carbohydrate metabolism</keyword>
<comment type="pathway">
    <text evidence="4">Amino-sugar metabolism; N-acetylneuraminate degradation; D-fructose 6-phosphate from N-acetylneuraminate: step 5/5.</text>
</comment>
<accession>A0A150L0N0</accession>
<sequence>MQLHTYSTVTDASAKAFDIIKTGIENGSIHTLGLATGGTPLKFYEIFRASKLDVSNVSTVNLDEYVGLNAKDENSYCYYMEKELFSHMNFKETFLPNGMAADLDEECLHYEAILQDHPVDVQILGIGENGHIGFNEPGTSFDSLTHVVELTESTREANKRYFDKEEDVPTHAISMGIKSILSAKKIILLAFGANKAEAVKQMIEGEVSEDCPASVLQKHPNVIVLADQKAASLLKEGIARD</sequence>
<reference evidence="6 7" key="1">
    <citation type="submission" date="2016-01" db="EMBL/GenBank/DDBJ databases">
        <title>Genome Sequences of Twelve Sporeforming Bacillus Species Isolated from Foods.</title>
        <authorList>
            <person name="Berendsen E.M."/>
            <person name="Wells-Bennik M.H."/>
            <person name="Krawcyk A.O."/>
            <person name="De Jong A."/>
            <person name="Holsappel S."/>
            <person name="Eijlander R.T."/>
            <person name="Kuipers O.P."/>
        </authorList>
    </citation>
    <scope>NUCLEOTIDE SEQUENCE [LARGE SCALE GENOMIC DNA]</scope>
    <source>
        <strain evidence="6 7">B4102</strain>
    </source>
</reference>
<protein>
    <recommendedName>
        <fullName evidence="4">Glucosamine-6-phosphate deaminase</fullName>
        <ecNumber evidence="4">3.5.99.6</ecNumber>
    </recommendedName>
    <alternativeName>
        <fullName evidence="4">GlcN6P deaminase</fullName>
        <shortName evidence="4">GNPDA</shortName>
    </alternativeName>
    <alternativeName>
        <fullName evidence="4">Glucosamine-6-phosphate isomerase</fullName>
    </alternativeName>
</protein>
<dbReference type="Gene3D" id="3.40.50.1360">
    <property type="match status" value="1"/>
</dbReference>
<dbReference type="EC" id="3.5.99.6" evidence="4"/>
<feature type="active site" description="For ring-opening step" evidence="4">
    <location>
        <position position="129"/>
    </location>
</feature>
<dbReference type="Pfam" id="PF01182">
    <property type="entry name" value="Glucosamine_iso"/>
    <property type="match status" value="1"/>
</dbReference>
<dbReference type="RefSeq" id="WP_066231849.1">
    <property type="nucleotide sequence ID" value="NZ_LQYN01000056.1"/>
</dbReference>
<dbReference type="PROSITE" id="PS01161">
    <property type="entry name" value="GLC_GALNAC_ISOMERASE"/>
    <property type="match status" value="1"/>
</dbReference>
<evidence type="ECO:0000259" key="5">
    <source>
        <dbReference type="Pfam" id="PF01182"/>
    </source>
</evidence>
<dbReference type="GO" id="GO:0006046">
    <property type="term" value="P:N-acetylglucosamine catabolic process"/>
    <property type="evidence" value="ECO:0007669"/>
    <property type="project" value="UniProtKB-UniRule"/>
</dbReference>
<evidence type="ECO:0000256" key="1">
    <source>
        <dbReference type="ARBA" id="ARBA00000644"/>
    </source>
</evidence>